<accession>A0A1X1FGB3</accession>
<reference evidence="1 2" key="1">
    <citation type="journal article" date="2017" name="Front. Microbiol.">
        <title>The Histidine Decarboxylase Gene Cluster of Lactobacillus parabuchneri Was Gained by Horizontal Gene Transfer and Is Mobile within the Species.</title>
        <authorList>
            <person name="Wuthrich D."/>
            <person name="Berthoud H."/>
            <person name="Wechsler D."/>
            <person name="Eugster E."/>
            <person name="Irmler S."/>
            <person name="Bruggmann R."/>
        </authorList>
    </citation>
    <scope>NUCLEOTIDE SEQUENCE [LARGE SCALE GENOMIC DNA]</scope>
    <source>
        <strain evidence="1 2">FAM23169</strain>
    </source>
</reference>
<sequence>MASQLTKSKAAPSQLVCNQVFYIERKSYYDKNQLYECRNLQP</sequence>
<comment type="caution">
    <text evidence="1">The sequence shown here is derived from an EMBL/GenBank/DDBJ whole genome shotgun (WGS) entry which is preliminary data.</text>
</comment>
<dbReference type="AlphaFoldDB" id="A0A1X1FGB3"/>
<name>A0A1X1FGB3_9LACO</name>
<dbReference type="EMBL" id="MSBD01000013">
    <property type="protein sequence ID" value="ORN30442.1"/>
    <property type="molecule type" value="Genomic_DNA"/>
</dbReference>
<organism evidence="1 2">
    <name type="scientific">Lentilactobacillus parabuchneri</name>
    <dbReference type="NCBI Taxonomy" id="152331"/>
    <lineage>
        <taxon>Bacteria</taxon>
        <taxon>Bacillati</taxon>
        <taxon>Bacillota</taxon>
        <taxon>Bacilli</taxon>
        <taxon>Lactobacillales</taxon>
        <taxon>Lactobacillaceae</taxon>
        <taxon>Lentilactobacillus</taxon>
    </lineage>
</organism>
<evidence type="ECO:0000313" key="2">
    <source>
        <dbReference type="Proteomes" id="UP000193009"/>
    </source>
</evidence>
<dbReference type="Proteomes" id="UP000193009">
    <property type="component" value="Unassembled WGS sequence"/>
</dbReference>
<gene>
    <name evidence="1" type="ORF">FAM23169_00696</name>
</gene>
<protein>
    <submittedName>
        <fullName evidence="1">Uncharacterized protein</fullName>
    </submittedName>
</protein>
<keyword evidence="2" id="KW-1185">Reference proteome</keyword>
<proteinExistence type="predicted"/>
<dbReference type="KEGG" id="lpar:FAM21731_00744"/>
<evidence type="ECO:0000313" key="1">
    <source>
        <dbReference type="EMBL" id="ORN30442.1"/>
    </source>
</evidence>
<dbReference type="STRING" id="152331.FAM21731_00744"/>